<dbReference type="EMBL" id="CADCTQ010000397">
    <property type="protein sequence ID" value="CAA9293084.1"/>
    <property type="molecule type" value="Genomic_DNA"/>
</dbReference>
<protein>
    <recommendedName>
        <fullName evidence="2">Type II toxin-antitoxin system PemK/MazF family toxin</fullName>
    </recommendedName>
</protein>
<proteinExistence type="predicted"/>
<sequence length="123" mass="14329">MPKFHQRQIVNAHYAVGRGEFEWHPALIVSADNVFDAEGFYYLVMMSTKDHNPEFIFELAEHMITRPAGWRKQAQITPSYIKCQLMDIFWPDQIGDKIFGTVKPAYFREIITTLNRAVFGIAF</sequence>
<accession>A0A6J4K1E8</accession>
<dbReference type="AlphaFoldDB" id="A0A6J4K1E8"/>
<gene>
    <name evidence="1" type="ORF">AVDCRST_MAG56-4783</name>
</gene>
<reference evidence="1" key="1">
    <citation type="submission" date="2020-02" db="EMBL/GenBank/DDBJ databases">
        <authorList>
            <person name="Meier V. D."/>
        </authorList>
    </citation>
    <scope>NUCLEOTIDE SEQUENCE</scope>
    <source>
        <strain evidence="1">AVDCRST_MAG56</strain>
    </source>
</reference>
<evidence type="ECO:0008006" key="2">
    <source>
        <dbReference type="Google" id="ProtNLM"/>
    </source>
</evidence>
<dbReference type="SUPFAM" id="SSF50118">
    <property type="entry name" value="Cell growth inhibitor/plasmid maintenance toxic component"/>
    <property type="match status" value="1"/>
</dbReference>
<name>A0A6J4K1E8_9SPHI</name>
<organism evidence="1">
    <name type="scientific">uncultured Cytophagales bacterium</name>
    <dbReference type="NCBI Taxonomy" id="158755"/>
    <lineage>
        <taxon>Bacteria</taxon>
        <taxon>Pseudomonadati</taxon>
        <taxon>Bacteroidota</taxon>
        <taxon>Sphingobacteriia</taxon>
        <taxon>Sphingobacteriales</taxon>
        <taxon>environmental samples</taxon>
    </lineage>
</organism>
<evidence type="ECO:0000313" key="1">
    <source>
        <dbReference type="EMBL" id="CAA9293084.1"/>
    </source>
</evidence>